<comment type="caution">
    <text evidence="1">The sequence shown here is derived from an EMBL/GenBank/DDBJ whole genome shotgun (WGS) entry which is preliminary data.</text>
</comment>
<reference evidence="1 2" key="1">
    <citation type="submission" date="2020-08" db="EMBL/GenBank/DDBJ databases">
        <title>Genomic Encyclopedia of Type Strains, Phase IV (KMG-IV): sequencing the most valuable type-strain genomes for metagenomic binning, comparative biology and taxonomic classification.</title>
        <authorList>
            <person name="Goeker M."/>
        </authorList>
    </citation>
    <scope>NUCLEOTIDE SEQUENCE [LARGE SCALE GENOMIC DNA]</scope>
    <source>
        <strain evidence="1 2">DSM 23562</strain>
    </source>
</reference>
<accession>A0A7W9STD5</accession>
<sequence length="304" mass="33201">MRAIEPLGAANQAWTFWKTMSEVSPRVVRDEMTRDFRLSIVGTEEDRQWFLDRLIPETATRIEREDGRERLYLLDRAPDEGVSEVSAATFYLAGPDQPLGVRGVRCAPFVGSYDEAMAWVAQTRAGQGVAFGRYLPGMRPAVAQRLILNASANNARFAFLSALPWILPVSLPFLPASSAVDVFVLTKNQAMLVMRLAAAHGQAPGYTHQVKEILGTVAGAMGWRLLARELAGMIPAGIGVAAKTAIAYSGTITVGKAALYYYQKGHQMTAEQIRNIHKESEAEAKAVAEQVISNPPSPEDLTEL</sequence>
<name>A0A7W9STD5_ARMRO</name>
<dbReference type="RefSeq" id="WP_184199106.1">
    <property type="nucleotide sequence ID" value="NZ_JACHGW010000003.1"/>
</dbReference>
<dbReference type="AlphaFoldDB" id="A0A7W9STD5"/>
<proteinExistence type="predicted"/>
<dbReference type="EMBL" id="JACHGW010000003">
    <property type="protein sequence ID" value="MBB6051673.1"/>
    <property type="molecule type" value="Genomic_DNA"/>
</dbReference>
<gene>
    <name evidence="1" type="ORF">HNQ39_003483</name>
</gene>
<dbReference type="Proteomes" id="UP000520814">
    <property type="component" value="Unassembled WGS sequence"/>
</dbReference>
<organism evidence="1 2">
    <name type="scientific">Armatimonas rosea</name>
    <dbReference type="NCBI Taxonomy" id="685828"/>
    <lineage>
        <taxon>Bacteria</taxon>
        <taxon>Bacillati</taxon>
        <taxon>Armatimonadota</taxon>
        <taxon>Armatimonadia</taxon>
        <taxon>Armatimonadales</taxon>
        <taxon>Armatimonadaceae</taxon>
        <taxon>Armatimonas</taxon>
    </lineage>
</organism>
<evidence type="ECO:0000313" key="2">
    <source>
        <dbReference type="Proteomes" id="UP000520814"/>
    </source>
</evidence>
<evidence type="ECO:0000313" key="1">
    <source>
        <dbReference type="EMBL" id="MBB6051673.1"/>
    </source>
</evidence>
<keyword evidence="2" id="KW-1185">Reference proteome</keyword>
<protein>
    <submittedName>
        <fullName evidence="1">Uncharacterized protein (DUF697 family)</fullName>
    </submittedName>
</protein>